<dbReference type="PANTHER" id="PTHR43860:SF2">
    <property type="entry name" value="BETAINE ALDEHYDE DEHYDROGENASE-RELATED"/>
    <property type="match status" value="1"/>
</dbReference>
<gene>
    <name evidence="8" type="ORF">SAMN05216272_102528</name>
</gene>
<feature type="active site" evidence="5">
    <location>
        <position position="251"/>
    </location>
</feature>
<dbReference type="Gene3D" id="3.40.309.10">
    <property type="entry name" value="Aldehyde Dehydrogenase, Chain A, domain 2"/>
    <property type="match status" value="1"/>
</dbReference>
<evidence type="ECO:0000256" key="5">
    <source>
        <dbReference type="PROSITE-ProRule" id="PRU10007"/>
    </source>
</evidence>
<keyword evidence="9" id="KW-1185">Reference proteome</keyword>
<evidence type="ECO:0000313" key="9">
    <source>
        <dbReference type="Proteomes" id="UP000199636"/>
    </source>
</evidence>
<dbReference type="CDD" id="cd07110">
    <property type="entry name" value="ALDH_F10_BADH"/>
    <property type="match status" value="1"/>
</dbReference>
<reference evidence="9" key="1">
    <citation type="submission" date="2016-10" db="EMBL/GenBank/DDBJ databases">
        <authorList>
            <person name="Varghese N."/>
            <person name="Submissions S."/>
        </authorList>
    </citation>
    <scope>NUCLEOTIDE SEQUENCE [LARGE SCALE GENOMIC DNA]</scope>
    <source>
        <strain evidence="9">CCM 7469</strain>
    </source>
</reference>
<evidence type="ECO:0000256" key="4">
    <source>
        <dbReference type="ARBA" id="ARBA00037921"/>
    </source>
</evidence>
<keyword evidence="2 6" id="KW-0560">Oxidoreductase</keyword>
<dbReference type="PROSITE" id="PS00070">
    <property type="entry name" value="ALDEHYDE_DEHYDR_CYS"/>
    <property type="match status" value="1"/>
</dbReference>
<dbReference type="InterPro" id="IPR029510">
    <property type="entry name" value="Ald_DH_CS_GLU"/>
</dbReference>
<dbReference type="PANTHER" id="PTHR43860">
    <property type="entry name" value="BETAINE ALDEHYDE DEHYDROGENASE"/>
    <property type="match status" value="1"/>
</dbReference>
<dbReference type="GO" id="GO:0016620">
    <property type="term" value="F:oxidoreductase activity, acting on the aldehyde or oxo group of donors, NAD or NADP as acceptor"/>
    <property type="evidence" value="ECO:0007669"/>
    <property type="project" value="InterPro"/>
</dbReference>
<name>A0A1G8EFJ0_9PSED</name>
<dbReference type="Pfam" id="PF00171">
    <property type="entry name" value="Aldedh"/>
    <property type="match status" value="1"/>
</dbReference>
<dbReference type="Gene3D" id="3.40.605.10">
    <property type="entry name" value="Aldehyde Dehydrogenase, Chain A, domain 1"/>
    <property type="match status" value="1"/>
</dbReference>
<dbReference type="InterPro" id="IPR016160">
    <property type="entry name" value="Ald_DH_CS_CYS"/>
</dbReference>
<dbReference type="SUPFAM" id="SSF53720">
    <property type="entry name" value="ALDH-like"/>
    <property type="match status" value="1"/>
</dbReference>
<accession>A0A1G8EFJ0</accession>
<dbReference type="PROSITE" id="PS00687">
    <property type="entry name" value="ALDEHYDE_DEHYDR_GLU"/>
    <property type="match status" value="1"/>
</dbReference>
<dbReference type="STRING" id="428992.SAMN05216272_102528"/>
<evidence type="ECO:0000256" key="2">
    <source>
        <dbReference type="ARBA" id="ARBA00023002"/>
    </source>
</evidence>
<dbReference type="InterPro" id="IPR015590">
    <property type="entry name" value="Aldehyde_DH_dom"/>
</dbReference>
<dbReference type="InterPro" id="IPR016161">
    <property type="entry name" value="Ald_DH/histidinol_DH"/>
</dbReference>
<dbReference type="OrthoDB" id="9812625at2"/>
<dbReference type="RefSeq" id="WP_090261779.1">
    <property type="nucleotide sequence ID" value="NZ_FNDS01000002.1"/>
</dbReference>
<evidence type="ECO:0000256" key="3">
    <source>
        <dbReference type="ARBA" id="ARBA00023027"/>
    </source>
</evidence>
<organism evidence="8 9">
    <name type="scientific">Pseudomonas panipatensis</name>
    <dbReference type="NCBI Taxonomy" id="428992"/>
    <lineage>
        <taxon>Bacteria</taxon>
        <taxon>Pseudomonadati</taxon>
        <taxon>Pseudomonadota</taxon>
        <taxon>Gammaproteobacteria</taxon>
        <taxon>Pseudomonadales</taxon>
        <taxon>Pseudomonadaceae</taxon>
        <taxon>Pseudomonas</taxon>
    </lineage>
</organism>
<dbReference type="FunFam" id="3.40.605.10:FF:000007">
    <property type="entry name" value="NAD/NADP-dependent betaine aldehyde dehydrogenase"/>
    <property type="match status" value="1"/>
</dbReference>
<evidence type="ECO:0000259" key="7">
    <source>
        <dbReference type="Pfam" id="PF00171"/>
    </source>
</evidence>
<dbReference type="EMBL" id="FNDS01000002">
    <property type="protein sequence ID" value="SDH68665.1"/>
    <property type="molecule type" value="Genomic_DNA"/>
</dbReference>
<keyword evidence="3" id="KW-0520">NAD</keyword>
<dbReference type="InterPro" id="IPR016162">
    <property type="entry name" value="Ald_DH_N"/>
</dbReference>
<dbReference type="AlphaFoldDB" id="A0A1G8EFJ0"/>
<evidence type="ECO:0000256" key="6">
    <source>
        <dbReference type="RuleBase" id="RU003345"/>
    </source>
</evidence>
<dbReference type="Proteomes" id="UP000199636">
    <property type="component" value="Unassembled WGS sequence"/>
</dbReference>
<dbReference type="InterPro" id="IPR016163">
    <property type="entry name" value="Ald_DH_C"/>
</dbReference>
<evidence type="ECO:0000256" key="1">
    <source>
        <dbReference type="ARBA" id="ARBA00009986"/>
    </source>
</evidence>
<sequence>MRDQLYINGQWVSPDLGGRFTSYDPASGQPLREVPAATEEDVDHAVRAARQAFKRGWGQSRGAERGEWLEALADELQKQQAALAELEVRDNGKPLPEAQWDVADAIGCFRYYAELARELDGRQDQPLALPDERFRCRIRHEPVGVAGQIIPWNYPLLMAAWKVAPALAAGATCVLKPSELTPLSALELAAAADAVGLPAGVLNVLPGLGAEAGGPLAGHPGVDKLAFTGSVPTGSKIMSAAAQDIKNISLELGGKSAFIVFDDADVEAAVEWILFGIFWNQGQVCSATSRLLVQEGIAPRLIERLVEATRAIRIGNGLTPGVLLGPLVSQGQYDKVLGFIDQGRACGARLLSGGRRPAGLDEGWFVEPTIFDEPAENAIIWREEIFGPVLCVKRFKTEAEALRLANDSRFGLAGAVMSADLQRAARVANSLRAGIVWVNCSQPTFSQAPWGGMKQSGIGRELGVWGLENYLEVKQVTEYVSAQPWGWYLK</sequence>
<protein>
    <submittedName>
        <fullName evidence="8">Betaine-aldehyde dehydrogenase</fullName>
    </submittedName>
</protein>
<feature type="domain" description="Aldehyde dehydrogenase" evidence="7">
    <location>
        <begin position="11"/>
        <end position="476"/>
    </location>
</feature>
<comment type="pathway">
    <text evidence="4">Amine and polyamine biosynthesis; betaine biosynthesis via choline pathway; betaine from betaine aldehyde: step 1/1.</text>
</comment>
<proteinExistence type="inferred from homology"/>
<comment type="similarity">
    <text evidence="1 6">Belongs to the aldehyde dehydrogenase family.</text>
</comment>
<evidence type="ECO:0000313" key="8">
    <source>
        <dbReference type="EMBL" id="SDH68665.1"/>
    </source>
</evidence>
<dbReference type="FunFam" id="3.40.309.10:FF:000012">
    <property type="entry name" value="Betaine aldehyde dehydrogenase"/>
    <property type="match status" value="1"/>
</dbReference>